<organism evidence="1 2">
    <name type="scientific">Cucurbitaria berberidis CBS 394.84</name>
    <dbReference type="NCBI Taxonomy" id="1168544"/>
    <lineage>
        <taxon>Eukaryota</taxon>
        <taxon>Fungi</taxon>
        <taxon>Dikarya</taxon>
        <taxon>Ascomycota</taxon>
        <taxon>Pezizomycotina</taxon>
        <taxon>Dothideomycetes</taxon>
        <taxon>Pleosporomycetidae</taxon>
        <taxon>Pleosporales</taxon>
        <taxon>Pleosporineae</taxon>
        <taxon>Cucurbitariaceae</taxon>
        <taxon>Cucurbitaria</taxon>
    </lineage>
</organism>
<name>A0A9P4G8R4_9PLEO</name>
<dbReference type="Proteomes" id="UP000800039">
    <property type="component" value="Unassembled WGS sequence"/>
</dbReference>
<evidence type="ECO:0000313" key="1">
    <source>
        <dbReference type="EMBL" id="KAF1841111.1"/>
    </source>
</evidence>
<dbReference type="PANTHER" id="PTHR28141">
    <property type="entry name" value="2',3'-CYCLIC-NUCLEOTIDE 3'-PHOSPHODIESTERASE"/>
    <property type="match status" value="1"/>
</dbReference>
<dbReference type="SUPFAM" id="SSF55144">
    <property type="entry name" value="LigT-like"/>
    <property type="match status" value="1"/>
</dbReference>
<dbReference type="AlphaFoldDB" id="A0A9P4G8R4"/>
<evidence type="ECO:0000313" key="2">
    <source>
        <dbReference type="Proteomes" id="UP000800039"/>
    </source>
</evidence>
<dbReference type="RefSeq" id="XP_040783674.1">
    <property type="nucleotide sequence ID" value="XM_040929534.1"/>
</dbReference>
<dbReference type="InterPro" id="IPR009097">
    <property type="entry name" value="Cyclic_Pdiesterase"/>
</dbReference>
<keyword evidence="2" id="KW-1185">Reference proteome</keyword>
<dbReference type="Pfam" id="PF07823">
    <property type="entry name" value="CPDase"/>
    <property type="match status" value="1"/>
</dbReference>
<reference evidence="1" key="1">
    <citation type="submission" date="2020-01" db="EMBL/GenBank/DDBJ databases">
        <authorList>
            <consortium name="DOE Joint Genome Institute"/>
            <person name="Haridas S."/>
            <person name="Albert R."/>
            <person name="Binder M."/>
            <person name="Bloem J."/>
            <person name="Labutti K."/>
            <person name="Salamov A."/>
            <person name="Andreopoulos B."/>
            <person name="Baker S.E."/>
            <person name="Barry K."/>
            <person name="Bills G."/>
            <person name="Bluhm B.H."/>
            <person name="Cannon C."/>
            <person name="Castanera R."/>
            <person name="Culley D.E."/>
            <person name="Daum C."/>
            <person name="Ezra D."/>
            <person name="Gonzalez J.B."/>
            <person name="Henrissat B."/>
            <person name="Kuo A."/>
            <person name="Liang C."/>
            <person name="Lipzen A."/>
            <person name="Lutzoni F."/>
            <person name="Magnuson J."/>
            <person name="Mondo S."/>
            <person name="Nolan M."/>
            <person name="Ohm R."/>
            <person name="Pangilinan J."/>
            <person name="Park H.-J."/>
            <person name="Ramirez L."/>
            <person name="Alfaro M."/>
            <person name="Sun H."/>
            <person name="Tritt A."/>
            <person name="Yoshinaga Y."/>
            <person name="Zwiers L.-H."/>
            <person name="Turgeon B.G."/>
            <person name="Goodwin S.B."/>
            <person name="Spatafora J.W."/>
            <person name="Crous P.W."/>
            <person name="Grigoriev I.V."/>
        </authorList>
    </citation>
    <scope>NUCLEOTIDE SEQUENCE</scope>
    <source>
        <strain evidence="1">CBS 394.84</strain>
    </source>
</reference>
<dbReference type="EMBL" id="ML976619">
    <property type="protein sequence ID" value="KAF1841111.1"/>
    <property type="molecule type" value="Genomic_DNA"/>
</dbReference>
<dbReference type="InterPro" id="IPR012386">
    <property type="entry name" value="Cyclic-nucl_3Pdiesterase"/>
</dbReference>
<protein>
    <submittedName>
        <fullName evidence="1">2',3'-cyclic-nucleotide 3'-phosphodiesterase</fullName>
    </submittedName>
</protein>
<proteinExistence type="predicted"/>
<dbReference type="OrthoDB" id="514292at2759"/>
<dbReference type="GeneID" id="63846786"/>
<dbReference type="GO" id="GO:0004113">
    <property type="term" value="F:2',3'-cyclic-nucleotide 3'-phosphodiesterase activity"/>
    <property type="evidence" value="ECO:0007669"/>
    <property type="project" value="TreeGrafter"/>
</dbReference>
<dbReference type="PANTHER" id="PTHR28141:SF1">
    <property type="entry name" value="2',3'-CYCLIC-NUCLEOTIDE 3'-PHOSPHODIESTERASE"/>
    <property type="match status" value="1"/>
</dbReference>
<comment type="caution">
    <text evidence="1">The sequence shown here is derived from an EMBL/GenBank/DDBJ whole genome shotgun (WGS) entry which is preliminary data.</text>
</comment>
<dbReference type="Gene3D" id="3.90.1140.10">
    <property type="entry name" value="Cyclic phosphodiesterase"/>
    <property type="match status" value="1"/>
</dbReference>
<sequence>MPGSSLWLLPPASHPLNNLLTTLIDKTSFHFTSPHRFLPHVTLTSEIYPSAYGSDPQEWLDSLNIEFGTEIAVEFKKLNSEDVFVRKLYIKCKKDDLRLLALRCRQQVKGFEQAEKAEEWVNELYTPHLSLLYHDCPRIDTEGLSQAGEFAQDLGISVNGQGKLGSWKGGRVVLVQTDKPIHEWKPIAERSLGGAA</sequence>
<accession>A0A9P4G8R4</accession>
<dbReference type="GO" id="GO:0009187">
    <property type="term" value="P:cyclic nucleotide metabolic process"/>
    <property type="evidence" value="ECO:0007669"/>
    <property type="project" value="TreeGrafter"/>
</dbReference>
<gene>
    <name evidence="1" type="ORF">K460DRAFT_295100</name>
</gene>